<comment type="subcellular location">
    <subcellularLocation>
        <location evidence="1">Cytoplasm</location>
    </subcellularLocation>
</comment>
<dbReference type="InterPro" id="IPR051552">
    <property type="entry name" value="HptR"/>
</dbReference>
<dbReference type="InterPro" id="IPR001789">
    <property type="entry name" value="Sig_transdc_resp-reg_receiver"/>
</dbReference>
<evidence type="ECO:0000256" key="3">
    <source>
        <dbReference type="ARBA" id="ARBA00022490"/>
    </source>
</evidence>
<evidence type="ECO:0000256" key="2">
    <source>
        <dbReference type="ARBA" id="ARBA00018672"/>
    </source>
</evidence>
<evidence type="ECO:0000256" key="1">
    <source>
        <dbReference type="ARBA" id="ARBA00004496"/>
    </source>
</evidence>
<dbReference type="Gene3D" id="3.40.50.2300">
    <property type="match status" value="1"/>
</dbReference>
<gene>
    <name evidence="14" type="ORF">DW723_08165</name>
    <name evidence="13" type="ORF">DWY46_09450</name>
</gene>
<evidence type="ECO:0000313" key="15">
    <source>
        <dbReference type="Proteomes" id="UP000283928"/>
    </source>
</evidence>
<evidence type="ECO:0000256" key="8">
    <source>
        <dbReference type="ARBA" id="ARBA00023163"/>
    </source>
</evidence>
<accession>A0A414KFZ9</accession>
<dbReference type="PANTHER" id="PTHR42713">
    <property type="entry name" value="HISTIDINE KINASE-RELATED"/>
    <property type="match status" value="1"/>
</dbReference>
<evidence type="ECO:0000256" key="5">
    <source>
        <dbReference type="ARBA" id="ARBA00023012"/>
    </source>
</evidence>
<dbReference type="PROSITE" id="PS50110">
    <property type="entry name" value="RESPONSE_REGULATORY"/>
    <property type="match status" value="1"/>
</dbReference>
<keyword evidence="4 10" id="KW-0597">Phosphoprotein</keyword>
<dbReference type="Proteomes" id="UP000285839">
    <property type="component" value="Unassembled WGS sequence"/>
</dbReference>
<dbReference type="GO" id="GO:0000160">
    <property type="term" value="P:phosphorelay signal transduction system"/>
    <property type="evidence" value="ECO:0007669"/>
    <property type="project" value="UniProtKB-KW"/>
</dbReference>
<keyword evidence="7" id="KW-0238">DNA-binding</keyword>
<dbReference type="InterPro" id="IPR009057">
    <property type="entry name" value="Homeodomain-like_sf"/>
</dbReference>
<dbReference type="GO" id="GO:0043565">
    <property type="term" value="F:sequence-specific DNA binding"/>
    <property type="evidence" value="ECO:0007669"/>
    <property type="project" value="InterPro"/>
</dbReference>
<comment type="function">
    <text evidence="9">May play the central regulatory role in sporulation. It may be an element of the effector pathway responsible for the activation of sporulation genes in response to nutritional stress. Spo0A may act in concert with spo0H (a sigma factor) to control the expression of some genes that are critical to the sporulation process.</text>
</comment>
<evidence type="ECO:0000256" key="6">
    <source>
        <dbReference type="ARBA" id="ARBA00023015"/>
    </source>
</evidence>
<dbReference type="SUPFAM" id="SSF52172">
    <property type="entry name" value="CheY-like"/>
    <property type="match status" value="1"/>
</dbReference>
<dbReference type="PANTHER" id="PTHR42713:SF3">
    <property type="entry name" value="TRANSCRIPTIONAL REGULATORY PROTEIN HPTR"/>
    <property type="match status" value="1"/>
</dbReference>
<proteinExistence type="predicted"/>
<evidence type="ECO:0000259" key="12">
    <source>
        <dbReference type="PROSITE" id="PS50110"/>
    </source>
</evidence>
<dbReference type="GO" id="GO:0005737">
    <property type="term" value="C:cytoplasm"/>
    <property type="evidence" value="ECO:0007669"/>
    <property type="project" value="UniProtKB-SubCell"/>
</dbReference>
<dbReference type="RefSeq" id="WP_118031397.1">
    <property type="nucleotide sequence ID" value="NZ_JAQEBC010000005.1"/>
</dbReference>
<dbReference type="InterPro" id="IPR018060">
    <property type="entry name" value="HTH_AraC"/>
</dbReference>
<evidence type="ECO:0000313" key="16">
    <source>
        <dbReference type="Proteomes" id="UP000285839"/>
    </source>
</evidence>
<evidence type="ECO:0000313" key="14">
    <source>
        <dbReference type="EMBL" id="RHE75651.1"/>
    </source>
</evidence>
<dbReference type="InterPro" id="IPR011006">
    <property type="entry name" value="CheY-like_superfamily"/>
</dbReference>
<keyword evidence="6" id="KW-0805">Transcription regulation</keyword>
<dbReference type="EMBL" id="QSKO01000009">
    <property type="protein sequence ID" value="RHE75651.1"/>
    <property type="molecule type" value="Genomic_DNA"/>
</dbReference>
<dbReference type="SMART" id="SM00448">
    <property type="entry name" value="REC"/>
    <property type="match status" value="1"/>
</dbReference>
<evidence type="ECO:0000256" key="7">
    <source>
        <dbReference type="ARBA" id="ARBA00023125"/>
    </source>
</evidence>
<dbReference type="PROSITE" id="PS01124">
    <property type="entry name" value="HTH_ARAC_FAMILY_2"/>
    <property type="match status" value="1"/>
</dbReference>
<feature type="domain" description="Response regulatory" evidence="12">
    <location>
        <begin position="3"/>
        <end position="119"/>
    </location>
</feature>
<keyword evidence="8" id="KW-0804">Transcription</keyword>
<protein>
    <recommendedName>
        <fullName evidence="2">Stage 0 sporulation protein A homolog</fullName>
    </recommendedName>
</protein>
<organism evidence="14 15">
    <name type="scientific">Blautia obeum</name>
    <dbReference type="NCBI Taxonomy" id="40520"/>
    <lineage>
        <taxon>Bacteria</taxon>
        <taxon>Bacillati</taxon>
        <taxon>Bacillota</taxon>
        <taxon>Clostridia</taxon>
        <taxon>Lachnospirales</taxon>
        <taxon>Lachnospiraceae</taxon>
        <taxon>Blautia</taxon>
    </lineage>
</organism>
<evidence type="ECO:0000313" key="13">
    <source>
        <dbReference type="EMBL" id="RGR49186.1"/>
    </source>
</evidence>
<keyword evidence="3" id="KW-0963">Cytoplasm</keyword>
<dbReference type="EMBL" id="QRUH01000006">
    <property type="protein sequence ID" value="RGR49186.1"/>
    <property type="molecule type" value="Genomic_DNA"/>
</dbReference>
<evidence type="ECO:0000256" key="10">
    <source>
        <dbReference type="PROSITE-ProRule" id="PRU00169"/>
    </source>
</evidence>
<dbReference type="Pfam" id="PF00072">
    <property type="entry name" value="Response_reg"/>
    <property type="match status" value="1"/>
</dbReference>
<sequence>MFRVVLIDDEALVLKGMSMVLEKDENIQLVGTASTGPEGLDLIYKEKPDIVFTDIRMPGMTGLEMIEKAQERFPEIVYIIFSGFNEFKYVQKAIGLGVLDYLEKPVTVQDLKKSLARAGKILEYKRNYTQMKAQVAQVNKVVIEQLFYKLIHQPPEFEEKTIKELIETDEAFSYITEAAILCVGKVMHEDNREDAYRQIINELTFTLTEGHSIRFFTLSVDENIYFVYLNEECLSFEFYEKLTGAKEKLEELGISFVAGISNIHHSIYEIKNGFMEAKNALTYATFMDEETIIRNEEVEYQNQIPIGIMDSHYSLELNFRLGNYEESRKQIETYFSYLETDRLMPEVLKHECMEILYLLINLVQESGKKPEMLSDRMLNEKVKGLISANEIIEWSRKYAVMLMDQAEEKEKPGGKDSPVKIISRYIDENYDKSITLDILADLVKMNAAYVSVIFKKEEGISYSHYLTKVRIEHAKKFLEQGMKAKDVCEKVGYFDYRYFNRQFKKYMGMTPDTYKKNCVHVQQ</sequence>
<comment type="caution">
    <text evidence="14">The sequence shown here is derived from an EMBL/GenBank/DDBJ whole genome shotgun (WGS) entry which is preliminary data.</text>
</comment>
<dbReference type="Gene3D" id="1.10.10.60">
    <property type="entry name" value="Homeodomain-like"/>
    <property type="match status" value="2"/>
</dbReference>
<dbReference type="SMART" id="SM00342">
    <property type="entry name" value="HTH_ARAC"/>
    <property type="match status" value="1"/>
</dbReference>
<evidence type="ECO:0000256" key="9">
    <source>
        <dbReference type="ARBA" id="ARBA00024867"/>
    </source>
</evidence>
<dbReference type="GO" id="GO:0003700">
    <property type="term" value="F:DNA-binding transcription factor activity"/>
    <property type="evidence" value="ECO:0007669"/>
    <property type="project" value="InterPro"/>
</dbReference>
<dbReference type="CDD" id="cd17536">
    <property type="entry name" value="REC_YesN-like"/>
    <property type="match status" value="1"/>
</dbReference>
<dbReference type="Proteomes" id="UP000283928">
    <property type="component" value="Unassembled WGS sequence"/>
</dbReference>
<keyword evidence="5" id="KW-0902">Two-component regulatory system</keyword>
<dbReference type="Pfam" id="PF12833">
    <property type="entry name" value="HTH_18"/>
    <property type="match status" value="1"/>
</dbReference>
<feature type="modified residue" description="4-aspartylphosphate" evidence="10">
    <location>
        <position position="54"/>
    </location>
</feature>
<dbReference type="SUPFAM" id="SSF46689">
    <property type="entry name" value="Homeodomain-like"/>
    <property type="match status" value="2"/>
</dbReference>
<reference evidence="15 16" key="1">
    <citation type="submission" date="2018-08" db="EMBL/GenBank/DDBJ databases">
        <title>A genome reference for cultivated species of the human gut microbiota.</title>
        <authorList>
            <person name="Zou Y."/>
            <person name="Xue W."/>
            <person name="Luo G."/>
        </authorList>
    </citation>
    <scope>NUCLEOTIDE SEQUENCE [LARGE SCALE GENOMIC DNA]</scope>
    <source>
        <strain evidence="13 16">AF25-21</strain>
        <strain evidence="14 15">AM27-32LB</strain>
    </source>
</reference>
<dbReference type="AlphaFoldDB" id="A0A414KFZ9"/>
<evidence type="ECO:0000259" key="11">
    <source>
        <dbReference type="PROSITE" id="PS01124"/>
    </source>
</evidence>
<evidence type="ECO:0000256" key="4">
    <source>
        <dbReference type="ARBA" id="ARBA00022553"/>
    </source>
</evidence>
<name>A0A414KFZ9_9FIRM</name>
<feature type="domain" description="HTH araC/xylS-type" evidence="11">
    <location>
        <begin position="420"/>
        <end position="517"/>
    </location>
</feature>